<dbReference type="Proteomes" id="UP000033854">
    <property type="component" value="Unassembled WGS sequence"/>
</dbReference>
<reference evidence="1 2" key="1">
    <citation type="journal article" date="2015" name="Nature">
        <title>rRNA introns, odd ribosomes, and small enigmatic genomes across a large radiation of phyla.</title>
        <authorList>
            <person name="Brown C.T."/>
            <person name="Hug L.A."/>
            <person name="Thomas B.C."/>
            <person name="Sharon I."/>
            <person name="Castelle C.J."/>
            <person name="Singh A."/>
            <person name="Wilkins M.J."/>
            <person name="Williams K.H."/>
            <person name="Banfield J.F."/>
        </authorList>
    </citation>
    <scope>NUCLEOTIDE SEQUENCE [LARGE SCALE GENOMIC DNA]</scope>
</reference>
<protein>
    <submittedName>
        <fullName evidence="1">Uncharacterized protein</fullName>
    </submittedName>
</protein>
<gene>
    <name evidence="1" type="ORF">UV06_C0004G0092</name>
</gene>
<organism evidence="1 2">
    <name type="scientific">Candidatus Collierbacteria bacterium GW2011_GWA2_42_17</name>
    <dbReference type="NCBI Taxonomy" id="1618378"/>
    <lineage>
        <taxon>Bacteria</taxon>
        <taxon>Candidatus Collieribacteriota</taxon>
    </lineage>
</organism>
<comment type="caution">
    <text evidence="1">The sequence shown here is derived from an EMBL/GenBank/DDBJ whole genome shotgun (WGS) entry which is preliminary data.</text>
</comment>
<dbReference type="AlphaFoldDB" id="A0A0G0Z2G3"/>
<evidence type="ECO:0000313" key="2">
    <source>
        <dbReference type="Proteomes" id="UP000033854"/>
    </source>
</evidence>
<sequence>MSRYSCKCPAPGCDFILKVTANDWEGAFKKSLREGGLHIVENHPDFPDFEDREGKAREYALENLKKI</sequence>
<proteinExistence type="predicted"/>
<evidence type="ECO:0000313" key="1">
    <source>
        <dbReference type="EMBL" id="KKS42957.1"/>
    </source>
</evidence>
<dbReference type="EMBL" id="LCDA01000004">
    <property type="protein sequence ID" value="KKS42957.1"/>
    <property type="molecule type" value="Genomic_DNA"/>
</dbReference>
<accession>A0A0G0Z2G3</accession>
<name>A0A0G0Z2G3_9BACT</name>